<feature type="transmembrane region" description="Helical" evidence="1">
    <location>
        <begin position="21"/>
        <end position="42"/>
    </location>
</feature>
<keyword evidence="1" id="KW-0472">Membrane</keyword>
<evidence type="ECO:0000256" key="1">
    <source>
        <dbReference type="SAM" id="Phobius"/>
    </source>
</evidence>
<accession>A0A9Q0RNX4</accession>
<dbReference type="EMBL" id="JAPWDV010000002">
    <property type="protein sequence ID" value="KAJ6220975.1"/>
    <property type="molecule type" value="Genomic_DNA"/>
</dbReference>
<name>A0A9Q0RNX4_BLOTA</name>
<dbReference type="AlphaFoldDB" id="A0A9Q0RNX4"/>
<dbReference type="Proteomes" id="UP001142055">
    <property type="component" value="Chromosome 2"/>
</dbReference>
<reference evidence="2" key="1">
    <citation type="submission" date="2022-12" db="EMBL/GenBank/DDBJ databases">
        <title>Genome assemblies of Blomia tropicalis.</title>
        <authorList>
            <person name="Cui Y."/>
        </authorList>
    </citation>
    <scope>NUCLEOTIDE SEQUENCE</scope>
    <source>
        <tissue evidence="2">Adult mites</tissue>
    </source>
</reference>
<sequence length="74" mass="8525">MASIANITRYNIQFDRRRRRRFRLSSCISATHYYAIFLHISFGLSTLACFDNIIPIYISSSSSSSSWLSYTSSD</sequence>
<comment type="caution">
    <text evidence="2">The sequence shown here is derived from an EMBL/GenBank/DDBJ whole genome shotgun (WGS) entry which is preliminary data.</text>
</comment>
<evidence type="ECO:0000313" key="3">
    <source>
        <dbReference type="Proteomes" id="UP001142055"/>
    </source>
</evidence>
<keyword evidence="3" id="KW-1185">Reference proteome</keyword>
<proteinExistence type="predicted"/>
<protein>
    <submittedName>
        <fullName evidence="2">Uncharacterized protein</fullName>
    </submittedName>
</protein>
<keyword evidence="1" id="KW-0812">Transmembrane</keyword>
<gene>
    <name evidence="2" type="ORF">RDWZM_006787</name>
</gene>
<evidence type="ECO:0000313" key="2">
    <source>
        <dbReference type="EMBL" id="KAJ6220975.1"/>
    </source>
</evidence>
<keyword evidence="1" id="KW-1133">Transmembrane helix</keyword>
<feature type="non-terminal residue" evidence="2">
    <location>
        <position position="74"/>
    </location>
</feature>
<organism evidence="2 3">
    <name type="scientific">Blomia tropicalis</name>
    <name type="common">Mite</name>
    <dbReference type="NCBI Taxonomy" id="40697"/>
    <lineage>
        <taxon>Eukaryota</taxon>
        <taxon>Metazoa</taxon>
        <taxon>Ecdysozoa</taxon>
        <taxon>Arthropoda</taxon>
        <taxon>Chelicerata</taxon>
        <taxon>Arachnida</taxon>
        <taxon>Acari</taxon>
        <taxon>Acariformes</taxon>
        <taxon>Sarcoptiformes</taxon>
        <taxon>Astigmata</taxon>
        <taxon>Glycyphagoidea</taxon>
        <taxon>Echimyopodidae</taxon>
        <taxon>Blomia</taxon>
    </lineage>
</organism>